<keyword evidence="2" id="KW-1133">Transmembrane helix</keyword>
<evidence type="ECO:0000313" key="4">
    <source>
        <dbReference type="Proteomes" id="UP000028058"/>
    </source>
</evidence>
<feature type="transmembrane region" description="Helical" evidence="2">
    <location>
        <begin position="15"/>
        <end position="34"/>
    </location>
</feature>
<dbReference type="OrthoDB" id="8535577at2"/>
<keyword evidence="4" id="KW-1185">Reference proteome</keyword>
<dbReference type="EMBL" id="JNAD02000001">
    <property type="protein sequence ID" value="RKM99067.1"/>
    <property type="molecule type" value="Genomic_DNA"/>
</dbReference>
<evidence type="ECO:0000256" key="1">
    <source>
        <dbReference type="SAM" id="MobiDB-lite"/>
    </source>
</evidence>
<dbReference type="RefSeq" id="WP_043462115.1">
    <property type="nucleotide sequence ID" value="NZ_CP134822.1"/>
</dbReference>
<evidence type="ECO:0008006" key="5">
    <source>
        <dbReference type="Google" id="ProtNLM"/>
    </source>
</evidence>
<sequence>MGDWWYRNIVEPGKLPLLLSLAGFVTVFLVTRGITRMIRAGRGPFRNVGTGRVHIHHMVPGIVLAAVGGFGMAAIADESGGAAVMALVFGAGMGLVMDEFALMLYLSDVYWSQQGRASVEAVMLTAAAVGMVLLGALPVGVDDVSEAEQDNRAGLALTVALHFLIVVTSFVKGKMRLGVIGVFLPPVAWTAAVRLARPDSPWARRFYPEGSRRRRRATERARRHDARWGGVSAKAGNLLAGKPDRH</sequence>
<reference evidence="3 4" key="1">
    <citation type="journal article" date="2014" name="Genome Announc.">
        <title>Draft Genome Sequence of Streptomyces fradiae ATCC 19609, a Strain Highly Sensitive to Antibiotics.</title>
        <authorList>
            <person name="Bekker O.B."/>
            <person name="Klimina K.M."/>
            <person name="Vatlin A.A."/>
            <person name="Zakharevich N.V."/>
            <person name="Kasianov A.S."/>
            <person name="Danilenko V.N."/>
        </authorList>
    </citation>
    <scope>NUCLEOTIDE SEQUENCE [LARGE SCALE GENOMIC DNA]</scope>
    <source>
        <strain evidence="3 4">ATCC 19609</strain>
    </source>
</reference>
<feature type="transmembrane region" description="Helical" evidence="2">
    <location>
        <begin position="82"/>
        <end position="106"/>
    </location>
</feature>
<name>A0A3M8FDG7_9ACTN</name>
<feature type="region of interest" description="Disordered" evidence="1">
    <location>
        <begin position="213"/>
        <end position="246"/>
    </location>
</feature>
<evidence type="ECO:0000256" key="2">
    <source>
        <dbReference type="SAM" id="Phobius"/>
    </source>
</evidence>
<keyword evidence="2" id="KW-0812">Transmembrane</keyword>
<feature type="compositionally biased region" description="Basic residues" evidence="1">
    <location>
        <begin position="213"/>
        <end position="225"/>
    </location>
</feature>
<gene>
    <name evidence="3" type="ORF">SFRA_002335</name>
</gene>
<dbReference type="AlphaFoldDB" id="A0A3M8FDG7"/>
<feature type="transmembrane region" description="Helical" evidence="2">
    <location>
        <begin position="55"/>
        <end position="76"/>
    </location>
</feature>
<feature type="transmembrane region" description="Helical" evidence="2">
    <location>
        <begin position="153"/>
        <end position="171"/>
    </location>
</feature>
<proteinExistence type="predicted"/>
<comment type="caution">
    <text evidence="3">The sequence shown here is derived from an EMBL/GenBank/DDBJ whole genome shotgun (WGS) entry which is preliminary data.</text>
</comment>
<protein>
    <recommendedName>
        <fullName evidence="5">Integral membrane protein</fullName>
    </recommendedName>
</protein>
<dbReference type="Proteomes" id="UP000028058">
    <property type="component" value="Unassembled WGS sequence"/>
</dbReference>
<feature type="transmembrane region" description="Helical" evidence="2">
    <location>
        <begin position="118"/>
        <end position="141"/>
    </location>
</feature>
<organism evidence="3 4">
    <name type="scientific">Streptomyces xinghaiensis</name>
    <dbReference type="NCBI Taxonomy" id="1038928"/>
    <lineage>
        <taxon>Bacteria</taxon>
        <taxon>Bacillati</taxon>
        <taxon>Actinomycetota</taxon>
        <taxon>Actinomycetes</taxon>
        <taxon>Kitasatosporales</taxon>
        <taxon>Streptomycetaceae</taxon>
        <taxon>Streptomyces</taxon>
    </lineage>
</organism>
<evidence type="ECO:0000313" key="3">
    <source>
        <dbReference type="EMBL" id="RKM99067.1"/>
    </source>
</evidence>
<keyword evidence="2" id="KW-0472">Membrane</keyword>
<accession>A0A3M8FDG7</accession>